<evidence type="ECO:0000313" key="2">
    <source>
        <dbReference type="Proteomes" id="UP000294847"/>
    </source>
</evidence>
<sequence length="126" mass="14294">MNDLIFICGAVKALQKSASTFHLFAPEWARLEHHITPWRRQKNFQIWRHLEPRQATETSDVVLPIERGGESSDMIFKKFQKVKITITNAPKAKKYWKPSDVQPTNPGSSMVFSALGAGAVPDDSTW</sequence>
<organism evidence="1 2">
    <name type="scientific">Pyricularia oryzae</name>
    <name type="common">Rice blast fungus</name>
    <name type="synonym">Magnaporthe oryzae</name>
    <dbReference type="NCBI Taxonomy" id="318829"/>
    <lineage>
        <taxon>Eukaryota</taxon>
        <taxon>Fungi</taxon>
        <taxon>Dikarya</taxon>
        <taxon>Ascomycota</taxon>
        <taxon>Pezizomycotina</taxon>
        <taxon>Sordariomycetes</taxon>
        <taxon>Sordariomycetidae</taxon>
        <taxon>Magnaporthales</taxon>
        <taxon>Pyriculariaceae</taxon>
        <taxon>Pyricularia</taxon>
    </lineage>
</organism>
<protein>
    <submittedName>
        <fullName evidence="1">Uncharacterized protein</fullName>
    </submittedName>
</protein>
<dbReference type="AlphaFoldDB" id="A0A4P7N6F2"/>
<dbReference type="Proteomes" id="UP000294847">
    <property type="component" value="Chromosome 2"/>
</dbReference>
<dbReference type="EMBL" id="CP034205">
    <property type="protein sequence ID" value="QBZ55590.1"/>
    <property type="molecule type" value="Genomic_DNA"/>
</dbReference>
<evidence type="ECO:0000313" key="1">
    <source>
        <dbReference type="EMBL" id="QBZ55590.1"/>
    </source>
</evidence>
<name>A0A4P7N6F2_PYROR</name>
<reference evidence="1 2" key="1">
    <citation type="journal article" date="2019" name="Mol. Biol. Evol.">
        <title>Blast fungal genomes show frequent chromosomal changes, gene gains and losses, and effector gene turnover.</title>
        <authorList>
            <person name="Gomez Luciano L.B."/>
            <person name="Jason Tsai I."/>
            <person name="Chuma I."/>
            <person name="Tosa Y."/>
            <person name="Chen Y.H."/>
            <person name="Li J.Y."/>
            <person name="Li M.Y."/>
            <person name="Jade Lu M.Y."/>
            <person name="Nakayashiki H."/>
            <person name="Li W.H."/>
        </authorList>
    </citation>
    <scope>NUCLEOTIDE SEQUENCE [LARGE SCALE GENOMIC DNA]</scope>
    <source>
        <strain evidence="1">MZ5-1-6</strain>
    </source>
</reference>
<proteinExistence type="predicted"/>
<gene>
    <name evidence="1" type="ORF">PoMZ_00490</name>
</gene>
<accession>A0A4P7N6F2</accession>